<keyword evidence="3 5" id="KW-0560">Oxidoreductase</keyword>
<dbReference type="GO" id="GO:0046872">
    <property type="term" value="F:metal ion binding"/>
    <property type="evidence" value="ECO:0007669"/>
    <property type="project" value="UniProtKB-KW"/>
</dbReference>
<comment type="caution">
    <text evidence="7">The sequence shown here is derived from an EMBL/GenBank/DDBJ whole genome shotgun (WGS) entry which is preliminary data.</text>
</comment>
<dbReference type="InterPro" id="IPR005123">
    <property type="entry name" value="Oxoglu/Fe-dep_dioxygenase_dom"/>
</dbReference>
<comment type="similarity">
    <text evidence="1 5">Belongs to the iron/ascorbate-dependent oxidoreductase family.</text>
</comment>
<evidence type="ECO:0000313" key="8">
    <source>
        <dbReference type="Proteomes" id="UP000320762"/>
    </source>
</evidence>
<dbReference type="InterPro" id="IPR027443">
    <property type="entry name" value="IPNS-like_sf"/>
</dbReference>
<evidence type="ECO:0000256" key="4">
    <source>
        <dbReference type="ARBA" id="ARBA00023004"/>
    </source>
</evidence>
<gene>
    <name evidence="7" type="ORF">BD626DRAFT_631280</name>
</gene>
<dbReference type="SUPFAM" id="SSF51197">
    <property type="entry name" value="Clavaminate synthase-like"/>
    <property type="match status" value="1"/>
</dbReference>
<organism evidence="7 8">
    <name type="scientific">Schizophyllum amplum</name>
    <dbReference type="NCBI Taxonomy" id="97359"/>
    <lineage>
        <taxon>Eukaryota</taxon>
        <taxon>Fungi</taxon>
        <taxon>Dikarya</taxon>
        <taxon>Basidiomycota</taxon>
        <taxon>Agaricomycotina</taxon>
        <taxon>Agaricomycetes</taxon>
        <taxon>Agaricomycetidae</taxon>
        <taxon>Agaricales</taxon>
        <taxon>Schizophyllaceae</taxon>
        <taxon>Schizophyllum</taxon>
    </lineage>
</organism>
<dbReference type="EMBL" id="VDMD01000014">
    <property type="protein sequence ID" value="TRM62097.1"/>
    <property type="molecule type" value="Genomic_DNA"/>
</dbReference>
<dbReference type="PROSITE" id="PS51471">
    <property type="entry name" value="FE2OG_OXY"/>
    <property type="match status" value="1"/>
</dbReference>
<dbReference type="GO" id="GO:0016491">
    <property type="term" value="F:oxidoreductase activity"/>
    <property type="evidence" value="ECO:0007669"/>
    <property type="project" value="UniProtKB-KW"/>
</dbReference>
<dbReference type="Pfam" id="PF03171">
    <property type="entry name" value="2OG-FeII_Oxy"/>
    <property type="match status" value="1"/>
</dbReference>
<name>A0A550CBD4_9AGAR</name>
<evidence type="ECO:0000256" key="5">
    <source>
        <dbReference type="RuleBase" id="RU003682"/>
    </source>
</evidence>
<sequence>MSEPSLLEQAAQSRTAFDSVPIIDLTNATSPDPALRRQLAAEIRDACINVGFFYVRNHDIPDACFADVLAAMKSFYGLPIEKKMELENKKQVNFMGYSPLLSGNNDPSNSGDLQEGFEFGYEALENSTASELGNTIIGGGKNVWPTDGLPQFRESALKYYHAALSVGRRMFPLFALALGLEENFFEDKTRNSAALMRLLYYPPQTAAIDENKVMGIGAHTDWECFTILWQEPKHQALQVLNSEKQWISAPPIEGTLVINLGDQFARWTNDIFKSTVHRAINRNGVDRYAIPLFFGTDYDVRLEPIPGCVSAERPAKYEVITAGDYVQSRLQATYGH</sequence>
<dbReference type="InterPro" id="IPR026992">
    <property type="entry name" value="DIOX_N"/>
</dbReference>
<dbReference type="STRING" id="97359.A0A550CBD4"/>
<dbReference type="OrthoDB" id="288590at2759"/>
<keyword evidence="8" id="KW-1185">Reference proteome</keyword>
<dbReference type="PRINTS" id="PR00682">
    <property type="entry name" value="IPNSYNTHASE"/>
</dbReference>
<evidence type="ECO:0000256" key="3">
    <source>
        <dbReference type="ARBA" id="ARBA00023002"/>
    </source>
</evidence>
<dbReference type="AlphaFoldDB" id="A0A550CBD4"/>
<reference evidence="7 8" key="1">
    <citation type="journal article" date="2019" name="New Phytol.">
        <title>Comparative genomics reveals unique wood-decay strategies and fruiting body development in the Schizophyllaceae.</title>
        <authorList>
            <person name="Almasi E."/>
            <person name="Sahu N."/>
            <person name="Krizsan K."/>
            <person name="Balint B."/>
            <person name="Kovacs G.M."/>
            <person name="Kiss B."/>
            <person name="Cseklye J."/>
            <person name="Drula E."/>
            <person name="Henrissat B."/>
            <person name="Nagy I."/>
            <person name="Chovatia M."/>
            <person name="Adam C."/>
            <person name="LaButti K."/>
            <person name="Lipzen A."/>
            <person name="Riley R."/>
            <person name="Grigoriev I.V."/>
            <person name="Nagy L.G."/>
        </authorList>
    </citation>
    <scope>NUCLEOTIDE SEQUENCE [LARGE SCALE GENOMIC DNA]</scope>
    <source>
        <strain evidence="7 8">NL-1724</strain>
    </source>
</reference>
<protein>
    <recommendedName>
        <fullName evidence="6">Fe2OG dioxygenase domain-containing protein</fullName>
    </recommendedName>
</protein>
<dbReference type="Gene3D" id="2.60.120.330">
    <property type="entry name" value="B-lactam Antibiotic, Isopenicillin N Synthase, Chain"/>
    <property type="match status" value="1"/>
</dbReference>
<evidence type="ECO:0000313" key="7">
    <source>
        <dbReference type="EMBL" id="TRM62097.1"/>
    </source>
</evidence>
<dbReference type="PANTHER" id="PTHR10209:SF804">
    <property type="entry name" value="FE2OG DIOXYGENASE DOMAIN-CONTAINING PROTEIN"/>
    <property type="match status" value="1"/>
</dbReference>
<dbReference type="Pfam" id="PF14226">
    <property type="entry name" value="DIOX_N"/>
    <property type="match status" value="1"/>
</dbReference>
<accession>A0A550CBD4</accession>
<dbReference type="Proteomes" id="UP000320762">
    <property type="component" value="Unassembled WGS sequence"/>
</dbReference>
<feature type="domain" description="Fe2OG dioxygenase" evidence="6">
    <location>
        <begin position="192"/>
        <end position="296"/>
    </location>
</feature>
<evidence type="ECO:0000259" key="6">
    <source>
        <dbReference type="PROSITE" id="PS51471"/>
    </source>
</evidence>
<dbReference type="InterPro" id="IPR044861">
    <property type="entry name" value="IPNS-like_FE2OG_OXY"/>
</dbReference>
<proteinExistence type="inferred from homology"/>
<keyword evidence="4 5" id="KW-0408">Iron</keyword>
<keyword evidence="2 5" id="KW-0479">Metal-binding</keyword>
<dbReference type="PANTHER" id="PTHR10209">
    <property type="entry name" value="OXIDOREDUCTASE, 2OG-FE II OXYGENASE FAMILY PROTEIN"/>
    <property type="match status" value="1"/>
</dbReference>
<evidence type="ECO:0000256" key="1">
    <source>
        <dbReference type="ARBA" id="ARBA00008056"/>
    </source>
</evidence>
<evidence type="ECO:0000256" key="2">
    <source>
        <dbReference type="ARBA" id="ARBA00022723"/>
    </source>
</evidence>